<feature type="region of interest" description="Disordered" evidence="1">
    <location>
        <begin position="182"/>
        <end position="233"/>
    </location>
</feature>
<feature type="compositionally biased region" description="Polar residues" evidence="1">
    <location>
        <begin position="693"/>
        <end position="713"/>
    </location>
</feature>
<dbReference type="SMART" id="SM00228">
    <property type="entry name" value="PDZ"/>
    <property type="match status" value="1"/>
</dbReference>
<feature type="compositionally biased region" description="Basic residues" evidence="1">
    <location>
        <begin position="188"/>
        <end position="198"/>
    </location>
</feature>
<comment type="caution">
    <text evidence="3">The sequence shown here is derived from an EMBL/GenBank/DDBJ whole genome shotgun (WGS) entry which is preliminary data.</text>
</comment>
<accession>A0A1Z5KL86</accession>
<dbReference type="Gene3D" id="2.30.42.10">
    <property type="match status" value="1"/>
</dbReference>
<feature type="compositionally biased region" description="Basic and acidic residues" evidence="1">
    <location>
        <begin position="338"/>
        <end position="348"/>
    </location>
</feature>
<dbReference type="EMBL" id="BDSP01000252">
    <property type="protein sequence ID" value="GAX26947.1"/>
    <property type="molecule type" value="Genomic_DNA"/>
</dbReference>
<feature type="compositionally biased region" description="Basic and acidic residues" evidence="1">
    <location>
        <begin position="560"/>
        <end position="572"/>
    </location>
</feature>
<feature type="region of interest" description="Disordered" evidence="1">
    <location>
        <begin position="653"/>
        <end position="792"/>
    </location>
</feature>
<dbReference type="SUPFAM" id="SSF50156">
    <property type="entry name" value="PDZ domain-like"/>
    <property type="match status" value="1"/>
</dbReference>
<sequence>MATAYMDSNLRSVTPAISNSRYAGRFPSAGRGQQPDHAGGYTRRDDTMDARVPSSTGLIRLTLKKPMGIVFEPMYDPNQPSVQRGVRICDLPRTGAAALSRKLQIGDELLQINETTVSRMTFDEIMDFIIEADPESVNLLFRRPKQEALQARQGVQQKPNAATNKDTTSTVKWDEAVDTEKSKDKKGAKYSRKKRAKKGSVSEEEETLQSSVADSYEKRGRRKKNKSRRGGPYESESFLDLLIDTICSNTNGICRDIYRKDDDYSYEDDSMSEFDEETYATYEESIERRPDKSSKKKSKYDDETDMESRRNRRKESKNKGRGSSKKYEDDGTLETVESSDRLKDERRMAPTSQPHGLVPEPKLQMHSPPILPVIVGEGDDEINRAPIRELEYEDDNGADVSVMESLGGPSLLIEKQRTAALQSPQQSQTVPKEIIDNYGLDYLPAYGMTRTQTIQNDPIKFYSHVVKQLLEKNEPEKVRLLDKLMAKYKGREDHLVQKLSVRYDKASGGEVAQNDNQDPSRDEVEFSDAVKKSKESYNAAAAVNMARDRMHAVSPIGGGMRDDWPEKEHKEEEYDDVPEEGNSVSGSEYSGDSVDGTSPAVIAQVSELLNYVYGKTSVPGQIDRVSTIMRAYEGREGVLLELLETKALIKANKEKESEADLPSFLRNSNSSQASRNAEDLSGGGSLPPVTPMAATQGQGTLINDDISSMSGVSNPAPEPYNSKYGMNEYSQKVMSEDEDTGLEAPRTASSKERSSESSLDKDKKKKKGLFGGLFGKKKGKETSRPSSRMKKR</sequence>
<feature type="region of interest" description="Disordered" evidence="1">
    <location>
        <begin position="150"/>
        <end position="169"/>
    </location>
</feature>
<protein>
    <recommendedName>
        <fullName evidence="2">PDZ domain-containing protein</fullName>
    </recommendedName>
</protein>
<evidence type="ECO:0000313" key="4">
    <source>
        <dbReference type="Proteomes" id="UP000198406"/>
    </source>
</evidence>
<dbReference type="InterPro" id="IPR001478">
    <property type="entry name" value="PDZ"/>
</dbReference>
<feature type="compositionally biased region" description="Low complexity" evidence="1">
    <location>
        <begin position="666"/>
        <end position="675"/>
    </location>
</feature>
<dbReference type="CDD" id="cd00136">
    <property type="entry name" value="PDZ_canonical"/>
    <property type="match status" value="1"/>
</dbReference>
<feature type="compositionally biased region" description="Basic residues" evidence="1">
    <location>
        <begin position="219"/>
        <end position="229"/>
    </location>
</feature>
<gene>
    <name evidence="3" type="ORF">FisN_9Lh249</name>
</gene>
<feature type="compositionally biased region" description="Polar residues" evidence="1">
    <location>
        <begin position="153"/>
        <end position="169"/>
    </location>
</feature>
<dbReference type="InterPro" id="IPR036034">
    <property type="entry name" value="PDZ_sf"/>
</dbReference>
<reference evidence="3 4" key="1">
    <citation type="journal article" date="2015" name="Plant Cell">
        <title>Oil accumulation by the oleaginous diatom Fistulifera solaris as revealed by the genome and transcriptome.</title>
        <authorList>
            <person name="Tanaka T."/>
            <person name="Maeda Y."/>
            <person name="Veluchamy A."/>
            <person name="Tanaka M."/>
            <person name="Abida H."/>
            <person name="Marechal E."/>
            <person name="Bowler C."/>
            <person name="Muto M."/>
            <person name="Sunaga Y."/>
            <person name="Tanaka M."/>
            <person name="Yoshino T."/>
            <person name="Taniguchi T."/>
            <person name="Fukuda Y."/>
            <person name="Nemoto M."/>
            <person name="Matsumoto M."/>
            <person name="Wong P.S."/>
            <person name="Aburatani S."/>
            <person name="Fujibuchi W."/>
        </authorList>
    </citation>
    <scope>NUCLEOTIDE SEQUENCE [LARGE SCALE GENOMIC DNA]</scope>
    <source>
        <strain evidence="3 4">JPCC DA0580</strain>
    </source>
</reference>
<feature type="compositionally biased region" description="Basic residues" evidence="1">
    <location>
        <begin position="310"/>
        <end position="324"/>
    </location>
</feature>
<organism evidence="3 4">
    <name type="scientific">Fistulifera solaris</name>
    <name type="common">Oleaginous diatom</name>
    <dbReference type="NCBI Taxonomy" id="1519565"/>
    <lineage>
        <taxon>Eukaryota</taxon>
        <taxon>Sar</taxon>
        <taxon>Stramenopiles</taxon>
        <taxon>Ochrophyta</taxon>
        <taxon>Bacillariophyta</taxon>
        <taxon>Bacillariophyceae</taxon>
        <taxon>Bacillariophycidae</taxon>
        <taxon>Naviculales</taxon>
        <taxon>Naviculaceae</taxon>
        <taxon>Fistulifera</taxon>
    </lineage>
</organism>
<evidence type="ECO:0000256" key="1">
    <source>
        <dbReference type="SAM" id="MobiDB-lite"/>
    </source>
</evidence>
<feature type="compositionally biased region" description="Acidic residues" evidence="1">
    <location>
        <begin position="265"/>
        <end position="278"/>
    </location>
</feature>
<evidence type="ECO:0000313" key="3">
    <source>
        <dbReference type="EMBL" id="GAX26947.1"/>
    </source>
</evidence>
<feature type="compositionally biased region" description="Basic and acidic residues" evidence="1">
    <location>
        <begin position="749"/>
        <end position="762"/>
    </location>
</feature>
<dbReference type="PROSITE" id="PS50106">
    <property type="entry name" value="PDZ"/>
    <property type="match status" value="1"/>
</dbReference>
<evidence type="ECO:0000259" key="2">
    <source>
        <dbReference type="PROSITE" id="PS50106"/>
    </source>
</evidence>
<feature type="domain" description="PDZ" evidence="2">
    <location>
        <begin position="55"/>
        <end position="144"/>
    </location>
</feature>
<feature type="region of interest" description="Disordered" evidence="1">
    <location>
        <begin position="21"/>
        <end position="52"/>
    </location>
</feature>
<dbReference type="AlphaFoldDB" id="A0A1Z5KL86"/>
<dbReference type="OrthoDB" id="42382at2759"/>
<keyword evidence="4" id="KW-1185">Reference proteome</keyword>
<name>A0A1Z5KL86_FISSO</name>
<dbReference type="Proteomes" id="UP000198406">
    <property type="component" value="Unassembled WGS sequence"/>
</dbReference>
<feature type="region of interest" description="Disordered" evidence="1">
    <location>
        <begin position="556"/>
        <end position="595"/>
    </location>
</feature>
<dbReference type="InParanoid" id="A0A1Z5KL86"/>
<feature type="region of interest" description="Disordered" evidence="1">
    <location>
        <begin position="265"/>
        <end position="366"/>
    </location>
</feature>
<dbReference type="Pfam" id="PF00595">
    <property type="entry name" value="PDZ"/>
    <property type="match status" value="1"/>
</dbReference>
<proteinExistence type="predicted"/>